<feature type="transmembrane region" description="Helical" evidence="1">
    <location>
        <begin position="23"/>
        <end position="44"/>
    </location>
</feature>
<feature type="transmembrane region" description="Helical" evidence="1">
    <location>
        <begin position="185"/>
        <end position="204"/>
    </location>
</feature>
<name>A0ABR5VV85_9GAMM</name>
<feature type="transmembrane region" description="Helical" evidence="1">
    <location>
        <begin position="85"/>
        <end position="107"/>
    </location>
</feature>
<dbReference type="EMBL" id="LVCM01000011">
    <property type="protein sequence ID" value="KYL34308.1"/>
    <property type="molecule type" value="Genomic_DNA"/>
</dbReference>
<keyword evidence="1" id="KW-0812">Transmembrane</keyword>
<keyword evidence="1" id="KW-1133">Transmembrane helix</keyword>
<protein>
    <recommendedName>
        <fullName evidence="2">Acyltransferase 3 domain-containing protein</fullName>
    </recommendedName>
</protein>
<feature type="transmembrane region" description="Helical" evidence="1">
    <location>
        <begin position="56"/>
        <end position="79"/>
    </location>
</feature>
<keyword evidence="1" id="KW-0472">Membrane</keyword>
<comment type="caution">
    <text evidence="3">The sequence shown here is derived from an EMBL/GenBank/DDBJ whole genome shotgun (WGS) entry which is preliminary data.</text>
</comment>
<evidence type="ECO:0000259" key="2">
    <source>
        <dbReference type="Pfam" id="PF01757"/>
    </source>
</evidence>
<proteinExistence type="predicted"/>
<evidence type="ECO:0000256" key="1">
    <source>
        <dbReference type="SAM" id="Phobius"/>
    </source>
</evidence>
<dbReference type="Proteomes" id="UP000075621">
    <property type="component" value="Unassembled WGS sequence"/>
</dbReference>
<feature type="transmembrane region" description="Helical" evidence="1">
    <location>
        <begin position="156"/>
        <end position="173"/>
    </location>
</feature>
<dbReference type="Pfam" id="PF01757">
    <property type="entry name" value="Acyl_transf_3"/>
    <property type="match status" value="1"/>
</dbReference>
<dbReference type="InterPro" id="IPR002656">
    <property type="entry name" value="Acyl_transf_3_dom"/>
</dbReference>
<sequence length="255" mass="29986">MNYYSSERVYDWEELTYFLDGQWLGHLWFLGNILAYFILSYPLCSMILNSKALNKFVTLCSFLFFVPFISLCSFVFSKLVFSGSFIFFTFDSLFYYYFYFLFGCVCFRNRDAFIGVLTYKNALLSGFMYLVISFAIESTFLTSFEPNYIKAIRKLSNGFLVLSLVAITYKLGVNGTKLTRKFSDASYTIYLLHQPLIVVVYFFLFESLHLPLFAEYILIISLTFLISFAIHHWLIEKNSTLLFLFNGVKRKRKRT</sequence>
<reference evidence="3 4" key="1">
    <citation type="submission" date="2016-03" db="EMBL/GenBank/DDBJ databases">
        <authorList>
            <person name="Zhang H."/>
            <person name="Liu R."/>
            <person name="Wang M."/>
            <person name="Wang H."/>
            <person name="Wang L."/>
            <person name="Song L."/>
        </authorList>
    </citation>
    <scope>NUCLEOTIDE SEQUENCE [LARGE SCALE GENOMIC DNA]</scope>
    <source>
        <strain evidence="3 4">DSM 16098</strain>
    </source>
</reference>
<dbReference type="PANTHER" id="PTHR36927">
    <property type="entry name" value="BLR4337 PROTEIN"/>
    <property type="match status" value="1"/>
</dbReference>
<dbReference type="PANTHER" id="PTHR36927:SF1">
    <property type="entry name" value="MDO-LIKE PROTEIN"/>
    <property type="match status" value="1"/>
</dbReference>
<feature type="transmembrane region" description="Helical" evidence="1">
    <location>
        <begin position="216"/>
        <end position="235"/>
    </location>
</feature>
<evidence type="ECO:0000313" key="3">
    <source>
        <dbReference type="EMBL" id="KYL34308.1"/>
    </source>
</evidence>
<feature type="domain" description="Acyltransferase 3" evidence="2">
    <location>
        <begin position="15"/>
        <end position="231"/>
    </location>
</feature>
<evidence type="ECO:0000313" key="4">
    <source>
        <dbReference type="Proteomes" id="UP000075621"/>
    </source>
</evidence>
<feature type="transmembrane region" description="Helical" evidence="1">
    <location>
        <begin position="119"/>
        <end position="136"/>
    </location>
</feature>
<gene>
    <name evidence="3" type="ORF">A2I98_12235</name>
</gene>
<accession>A0ABR5VV85</accession>
<organism evidence="3 4">
    <name type="scientific">Pseudoalteromonas agarivorans</name>
    <dbReference type="NCBI Taxonomy" id="176102"/>
    <lineage>
        <taxon>Bacteria</taxon>
        <taxon>Pseudomonadati</taxon>
        <taxon>Pseudomonadota</taxon>
        <taxon>Gammaproteobacteria</taxon>
        <taxon>Alteromonadales</taxon>
        <taxon>Pseudoalteromonadaceae</taxon>
        <taxon>Pseudoalteromonas</taxon>
    </lineage>
</organism>
<dbReference type="InterPro" id="IPR050623">
    <property type="entry name" value="Glucan_succinyl_AcylTrfase"/>
</dbReference>